<dbReference type="InParanoid" id="A0A0D1ZY84"/>
<evidence type="ECO:0008006" key="3">
    <source>
        <dbReference type="Google" id="ProtNLM"/>
    </source>
</evidence>
<evidence type="ECO:0000313" key="1">
    <source>
        <dbReference type="EMBL" id="KIV99034.1"/>
    </source>
</evidence>
<dbReference type="InterPro" id="IPR029021">
    <property type="entry name" value="Prot-tyrosine_phosphatase-like"/>
</dbReference>
<dbReference type="Proteomes" id="UP000053259">
    <property type="component" value="Unassembled WGS sequence"/>
</dbReference>
<dbReference type="SUPFAM" id="SSF52799">
    <property type="entry name" value="(Phosphotyrosine protein) phosphatases II"/>
    <property type="match status" value="1"/>
</dbReference>
<name>A0A0D1ZY84_9PEZI</name>
<dbReference type="PANTHER" id="PTHR31126">
    <property type="entry name" value="TYROSINE-PROTEIN PHOSPHATASE"/>
    <property type="match status" value="1"/>
</dbReference>
<keyword evidence="2" id="KW-1185">Reference proteome</keyword>
<dbReference type="AlphaFoldDB" id="A0A0D1ZY84"/>
<accession>A0A0D1ZY84</accession>
<protein>
    <recommendedName>
        <fullName evidence="3">Tyrosine specific protein phosphatases domain-containing protein</fullName>
    </recommendedName>
</protein>
<dbReference type="Pfam" id="PF13350">
    <property type="entry name" value="Y_phosphatase3"/>
    <property type="match status" value="1"/>
</dbReference>
<sequence>MLFVNKLRSFYIKHMINLMTLVFNALLRATVEPGKEELAPTPPFRALQYFVDNVAIRDKATKKLHEIFGSFYMAPVKSVIKDFDLKDYSMQEFEELNPFIDIPNLPNVRDIGGYPIVDSFSNFGMARVRKGLIFRGSDSTQITQSGCQKFREQGISTQFDLRSQQQIDRAGTIREIPGVTRYWTPIFGEEEYTVEKAGLRYQQYAGDGTEGIVQAFTEILTHGTKAFKQIMTHIACLSTCPENEAQGIYISCTTGNNRTGPFIAMLLSFLKVPGSIVCAEYALSEQGLAPTRAKTVARLRSNSKFAASFDENELDYRAARMSGAREESMIAFLKAAQEKWNGADGYFRDVLGLDEQTLDRVREVMTTYEKCITTKV</sequence>
<dbReference type="Gene3D" id="3.90.190.10">
    <property type="entry name" value="Protein tyrosine phosphatase superfamily"/>
    <property type="match status" value="1"/>
</dbReference>
<dbReference type="RefSeq" id="XP_016208904.1">
    <property type="nucleotide sequence ID" value="XM_016363290.1"/>
</dbReference>
<organism evidence="1 2">
    <name type="scientific">Verruconis gallopava</name>
    <dbReference type="NCBI Taxonomy" id="253628"/>
    <lineage>
        <taxon>Eukaryota</taxon>
        <taxon>Fungi</taxon>
        <taxon>Dikarya</taxon>
        <taxon>Ascomycota</taxon>
        <taxon>Pezizomycotina</taxon>
        <taxon>Dothideomycetes</taxon>
        <taxon>Pleosporomycetidae</taxon>
        <taxon>Venturiales</taxon>
        <taxon>Sympoventuriaceae</taxon>
        <taxon>Verruconis</taxon>
    </lineage>
</organism>
<dbReference type="PANTHER" id="PTHR31126:SF1">
    <property type="entry name" value="TYROSINE SPECIFIC PROTEIN PHOSPHATASES DOMAIN-CONTAINING PROTEIN"/>
    <property type="match status" value="1"/>
</dbReference>
<dbReference type="STRING" id="253628.A0A0D1ZY84"/>
<gene>
    <name evidence="1" type="ORF">PV09_09261</name>
</gene>
<dbReference type="GO" id="GO:0004721">
    <property type="term" value="F:phosphoprotein phosphatase activity"/>
    <property type="evidence" value="ECO:0007669"/>
    <property type="project" value="InterPro"/>
</dbReference>
<dbReference type="OrthoDB" id="449382at2759"/>
<dbReference type="GeneID" id="27317234"/>
<dbReference type="EMBL" id="KN847587">
    <property type="protein sequence ID" value="KIV99034.1"/>
    <property type="molecule type" value="Genomic_DNA"/>
</dbReference>
<evidence type="ECO:0000313" key="2">
    <source>
        <dbReference type="Proteomes" id="UP000053259"/>
    </source>
</evidence>
<dbReference type="InterPro" id="IPR026893">
    <property type="entry name" value="Tyr/Ser_Pase_IphP-type"/>
</dbReference>
<proteinExistence type="predicted"/>
<reference evidence="1 2" key="1">
    <citation type="submission" date="2015-01" db="EMBL/GenBank/DDBJ databases">
        <title>The Genome Sequence of Ochroconis gallopava CBS43764.</title>
        <authorList>
            <consortium name="The Broad Institute Genomics Platform"/>
            <person name="Cuomo C."/>
            <person name="de Hoog S."/>
            <person name="Gorbushina A."/>
            <person name="Stielow B."/>
            <person name="Teixiera M."/>
            <person name="Abouelleil A."/>
            <person name="Chapman S.B."/>
            <person name="Priest M."/>
            <person name="Young S.K."/>
            <person name="Wortman J."/>
            <person name="Nusbaum C."/>
            <person name="Birren B."/>
        </authorList>
    </citation>
    <scope>NUCLEOTIDE SEQUENCE [LARGE SCALE GENOMIC DNA]</scope>
    <source>
        <strain evidence="1 2">CBS 43764</strain>
    </source>
</reference>
<dbReference type="HOGENOM" id="CLU_736093_0_0_1"/>
<dbReference type="VEuPathDB" id="FungiDB:PV09_09261"/>